<dbReference type="PROSITE" id="PS51797">
    <property type="entry name" value="TCTP_3"/>
    <property type="match status" value="1"/>
</dbReference>
<dbReference type="FunFam" id="2.170.150.10:FF:000002">
    <property type="entry name" value="Translationally-controlled tumor protein homolog"/>
    <property type="match status" value="1"/>
</dbReference>
<reference evidence="3 4" key="1">
    <citation type="submission" date="2019-03" db="EMBL/GenBank/DDBJ databases">
        <title>Single cell metagenomics reveals metabolic interactions within the superorganism composed of flagellate Streblomastix strix and complex community of Bacteroidetes bacteria on its surface.</title>
        <authorList>
            <person name="Treitli S.C."/>
            <person name="Kolisko M."/>
            <person name="Husnik F."/>
            <person name="Keeling P."/>
            <person name="Hampl V."/>
        </authorList>
    </citation>
    <scope>NUCLEOTIDE SEQUENCE [LARGE SCALE GENOMIC DNA]</scope>
    <source>
        <strain evidence="3">ST1C</strain>
    </source>
</reference>
<dbReference type="EMBL" id="SNRW01004154">
    <property type="protein sequence ID" value="KAA6388004.1"/>
    <property type="molecule type" value="Genomic_DNA"/>
</dbReference>
<evidence type="ECO:0000256" key="1">
    <source>
        <dbReference type="PROSITE-ProRule" id="PRU01133"/>
    </source>
</evidence>
<dbReference type="PRINTS" id="PR01653">
    <property type="entry name" value="TCTPROTEIN"/>
</dbReference>
<protein>
    <submittedName>
        <fullName evidence="3">Putative Translationally-controlled tumor protein</fullName>
    </submittedName>
</protein>
<gene>
    <name evidence="3" type="ORF">EZS28_016468</name>
</gene>
<dbReference type="Gene3D" id="2.170.150.10">
    <property type="entry name" value="Metal Binding Protein, Guanine Nucleotide Exchange Factor, Chain A"/>
    <property type="match status" value="1"/>
</dbReference>
<dbReference type="SUPFAM" id="SSF51316">
    <property type="entry name" value="Mss4-like"/>
    <property type="match status" value="1"/>
</dbReference>
<dbReference type="InterPro" id="IPR018103">
    <property type="entry name" value="Translation_control_tumour_CS"/>
</dbReference>
<feature type="domain" description="TCTP" evidence="2">
    <location>
        <begin position="1"/>
        <end position="167"/>
    </location>
</feature>
<dbReference type="PANTHER" id="PTHR11991">
    <property type="entry name" value="TRANSLATIONALLY CONTROLLED TUMOR PROTEIN-RELATED"/>
    <property type="match status" value="1"/>
</dbReference>
<dbReference type="GO" id="GO:0005737">
    <property type="term" value="C:cytoplasm"/>
    <property type="evidence" value="ECO:0007669"/>
    <property type="project" value="TreeGrafter"/>
</dbReference>
<accession>A0A5J4VZA0</accession>
<dbReference type="Proteomes" id="UP000324800">
    <property type="component" value="Unassembled WGS sequence"/>
</dbReference>
<dbReference type="AlphaFoldDB" id="A0A5J4VZA0"/>
<dbReference type="InterPro" id="IPR011057">
    <property type="entry name" value="Mss4-like_sf"/>
</dbReference>
<organism evidence="3 4">
    <name type="scientific">Streblomastix strix</name>
    <dbReference type="NCBI Taxonomy" id="222440"/>
    <lineage>
        <taxon>Eukaryota</taxon>
        <taxon>Metamonada</taxon>
        <taxon>Preaxostyla</taxon>
        <taxon>Oxymonadida</taxon>
        <taxon>Streblomastigidae</taxon>
        <taxon>Streblomastix</taxon>
    </lineage>
</organism>
<sequence>MRIYKDIFTNDEMCSDAFPLKLISSVVMEIEAKMIKEGVGDIDIGANPSSEEAEDAIQDDVVMVNNVISVFHLQETPFDKKSFMTYIKAYMKRIKEYLEKNKPERVAGFMADIQDFVKDILKRFDDFQFFTGEQMDPEAGIAIMFYKEDGITPYFYFFRDGLKEEKY</sequence>
<comment type="caution">
    <text evidence="3">The sequence shown here is derived from an EMBL/GenBank/DDBJ whole genome shotgun (WGS) entry which is preliminary data.</text>
</comment>
<dbReference type="InterPro" id="IPR018105">
    <property type="entry name" value="Translational_control_tumour_p"/>
</dbReference>
<dbReference type="InterPro" id="IPR034737">
    <property type="entry name" value="TCTP"/>
</dbReference>
<evidence type="ECO:0000259" key="2">
    <source>
        <dbReference type="PROSITE" id="PS51797"/>
    </source>
</evidence>
<dbReference type="PANTHER" id="PTHR11991:SF0">
    <property type="entry name" value="TRANSLATIONALLY-CONTROLLED TUMOR PROTEIN"/>
    <property type="match status" value="1"/>
</dbReference>
<proteinExistence type="inferred from homology"/>
<dbReference type="Pfam" id="PF00838">
    <property type="entry name" value="TCTP"/>
    <property type="match status" value="1"/>
</dbReference>
<evidence type="ECO:0000313" key="3">
    <source>
        <dbReference type="EMBL" id="KAA6388004.1"/>
    </source>
</evidence>
<dbReference type="GO" id="GO:0005509">
    <property type="term" value="F:calcium ion binding"/>
    <property type="evidence" value="ECO:0007669"/>
    <property type="project" value="TreeGrafter"/>
</dbReference>
<comment type="similarity">
    <text evidence="1">Belongs to the TCTP family.</text>
</comment>
<name>A0A5J4VZA0_9EUKA</name>
<dbReference type="InterPro" id="IPR011323">
    <property type="entry name" value="Mss4/transl-control_tumour"/>
</dbReference>
<evidence type="ECO:0000313" key="4">
    <source>
        <dbReference type="Proteomes" id="UP000324800"/>
    </source>
</evidence>
<dbReference type="OrthoDB" id="10248936at2759"/>
<dbReference type="PROSITE" id="PS01003">
    <property type="entry name" value="TCTP_2"/>
    <property type="match status" value="1"/>
</dbReference>